<dbReference type="EMBL" id="SWFS01000120">
    <property type="protein sequence ID" value="KAA8916152.1"/>
    <property type="molecule type" value="Genomic_DNA"/>
</dbReference>
<comment type="caution">
    <text evidence="6">The sequence shown here is derived from an EMBL/GenBank/DDBJ whole genome shotgun (WGS) entry which is preliminary data.</text>
</comment>
<evidence type="ECO:0000256" key="4">
    <source>
        <dbReference type="PIRSR" id="PIRSR000097-3"/>
    </source>
</evidence>
<evidence type="ECO:0000256" key="2">
    <source>
        <dbReference type="PIRSR" id="PIRSR000097-1"/>
    </source>
</evidence>
<dbReference type="GO" id="GO:0016616">
    <property type="term" value="F:oxidoreductase activity, acting on the CH-OH group of donors, NAD or NADP as acceptor"/>
    <property type="evidence" value="ECO:0007669"/>
    <property type="project" value="UniProtKB-ARBA"/>
</dbReference>
<evidence type="ECO:0000256" key="1">
    <source>
        <dbReference type="ARBA" id="ARBA00023002"/>
    </source>
</evidence>
<dbReference type="CDD" id="cd19071">
    <property type="entry name" value="AKR_AKR1-5-like"/>
    <property type="match status" value="1"/>
</dbReference>
<gene>
    <name evidence="6" type="ORF">TRICI_001701</name>
</gene>
<organism evidence="6 7">
    <name type="scientific">Trichomonascus ciferrii</name>
    <dbReference type="NCBI Taxonomy" id="44093"/>
    <lineage>
        <taxon>Eukaryota</taxon>
        <taxon>Fungi</taxon>
        <taxon>Dikarya</taxon>
        <taxon>Ascomycota</taxon>
        <taxon>Saccharomycotina</taxon>
        <taxon>Dipodascomycetes</taxon>
        <taxon>Dipodascales</taxon>
        <taxon>Trichomonascaceae</taxon>
        <taxon>Trichomonascus</taxon>
        <taxon>Trichomonascus ciferrii complex</taxon>
    </lineage>
</organism>
<dbReference type="InterPro" id="IPR023210">
    <property type="entry name" value="NADP_OxRdtase_dom"/>
</dbReference>
<dbReference type="VEuPathDB" id="FungiDB:TRICI_001701"/>
<feature type="active site" description="Proton donor" evidence="2">
    <location>
        <position position="59"/>
    </location>
</feature>
<reference evidence="6" key="1">
    <citation type="journal article" date="2019" name="G3 (Bethesda)">
        <title>Genome Assemblies of Two Rare Opportunistic Yeast Pathogens: Diutina rugosa (syn. Candida rugosa) and Trichomonascus ciferrii (syn. Candida ciferrii).</title>
        <authorList>
            <person name="Mixao V."/>
            <person name="Saus E."/>
            <person name="Hansen A.P."/>
            <person name="Lass-Florl C."/>
            <person name="Gabaldon T."/>
        </authorList>
    </citation>
    <scope>NUCLEOTIDE SEQUENCE</scope>
    <source>
        <strain evidence="6">CBS 4856</strain>
    </source>
</reference>
<feature type="domain" description="NADP-dependent oxidoreductase" evidence="5">
    <location>
        <begin position="35"/>
        <end position="269"/>
    </location>
</feature>
<dbReference type="PIRSF" id="PIRSF000097">
    <property type="entry name" value="AKR"/>
    <property type="match status" value="1"/>
</dbReference>
<proteinExistence type="predicted"/>
<dbReference type="AlphaFoldDB" id="A0A642V7T8"/>
<protein>
    <recommendedName>
        <fullName evidence="5">NADP-dependent oxidoreductase domain-containing protein</fullName>
    </recommendedName>
</protein>
<dbReference type="SUPFAM" id="SSF51430">
    <property type="entry name" value="NAD(P)-linked oxidoreductase"/>
    <property type="match status" value="1"/>
</dbReference>
<dbReference type="Proteomes" id="UP000761534">
    <property type="component" value="Unassembled WGS sequence"/>
</dbReference>
<dbReference type="FunFam" id="3.20.20.100:FF:000002">
    <property type="entry name" value="2,5-diketo-D-gluconic acid reductase A"/>
    <property type="match status" value="1"/>
</dbReference>
<evidence type="ECO:0000313" key="7">
    <source>
        <dbReference type="Proteomes" id="UP000761534"/>
    </source>
</evidence>
<name>A0A642V7T8_9ASCO</name>
<feature type="site" description="Lowers pKa of active site Tyr" evidence="4">
    <location>
        <position position="89"/>
    </location>
</feature>
<dbReference type="InterPro" id="IPR036812">
    <property type="entry name" value="NAD(P)_OxRdtase_dom_sf"/>
</dbReference>
<evidence type="ECO:0000313" key="6">
    <source>
        <dbReference type="EMBL" id="KAA8916152.1"/>
    </source>
</evidence>
<dbReference type="PANTHER" id="PTHR43827:SF13">
    <property type="entry name" value="ALDO_KETO REDUCTASE FAMILY PROTEIN"/>
    <property type="match status" value="1"/>
</dbReference>
<dbReference type="InterPro" id="IPR020471">
    <property type="entry name" value="AKR"/>
</dbReference>
<dbReference type="OrthoDB" id="416253at2759"/>
<sequence length="292" mass="33688">MKEEEMSKVTSATRYLLNNGHKIPVAGFGVYQTDKAVVPSLVYKAMEVGYRHFDSAQAYRNEEETCEGIAQFLAKNPHVKRSDVFYTTKVGNKRHGYESTKQSIEESLERARKIGYIDLFLIHSPYSDREKRLGTWQALQEAVDNGQVMSIGISNYGVRHMEELLNWDGLKVKPVVNQCELQPWLHRLDIREYCAKHDILMEAYSPLTRGEKLQDPEVKKLAEKYGYTPAQILLKWSYEQGFIVLCKTANPDRIEANFKAVDDVELNDEIRNAFNNPDSYKTFTWDPTVYEG</sequence>
<accession>A0A642V7T8</accession>
<dbReference type="Gene3D" id="3.20.20.100">
    <property type="entry name" value="NADP-dependent oxidoreductase domain"/>
    <property type="match status" value="1"/>
</dbReference>
<dbReference type="PRINTS" id="PR00069">
    <property type="entry name" value="ALDKETRDTASE"/>
</dbReference>
<evidence type="ECO:0000259" key="5">
    <source>
        <dbReference type="Pfam" id="PF00248"/>
    </source>
</evidence>
<feature type="binding site" evidence="3">
    <location>
        <position position="123"/>
    </location>
    <ligand>
        <name>substrate</name>
    </ligand>
</feature>
<keyword evidence="1" id="KW-0560">Oxidoreductase</keyword>
<keyword evidence="7" id="KW-1185">Reference proteome</keyword>
<dbReference type="Pfam" id="PF00248">
    <property type="entry name" value="Aldo_ket_red"/>
    <property type="match status" value="1"/>
</dbReference>
<evidence type="ECO:0000256" key="3">
    <source>
        <dbReference type="PIRSR" id="PIRSR000097-2"/>
    </source>
</evidence>
<dbReference type="PANTHER" id="PTHR43827">
    <property type="entry name" value="2,5-DIKETO-D-GLUCONIC ACID REDUCTASE"/>
    <property type="match status" value="1"/>
</dbReference>